<feature type="region of interest" description="Disordered" evidence="2">
    <location>
        <begin position="2706"/>
        <end position="2734"/>
    </location>
</feature>
<keyword evidence="3" id="KW-1133">Transmembrane helix</keyword>
<feature type="coiled-coil region" evidence="1">
    <location>
        <begin position="550"/>
        <end position="598"/>
    </location>
</feature>
<feature type="transmembrane region" description="Helical" evidence="3">
    <location>
        <begin position="2967"/>
        <end position="2984"/>
    </location>
</feature>
<feature type="compositionally biased region" description="Low complexity" evidence="2">
    <location>
        <begin position="421"/>
        <end position="437"/>
    </location>
</feature>
<feature type="transmembrane region" description="Helical" evidence="3">
    <location>
        <begin position="3066"/>
        <end position="3088"/>
    </location>
</feature>
<feature type="domain" description="EamA" evidence="4">
    <location>
        <begin position="2967"/>
        <end position="3109"/>
    </location>
</feature>
<feature type="transmembrane region" description="Helical" evidence="3">
    <location>
        <begin position="3094"/>
        <end position="3114"/>
    </location>
</feature>
<accession>A0ABQ8US32</accession>
<evidence type="ECO:0000313" key="6">
    <source>
        <dbReference type="Proteomes" id="UP001141327"/>
    </source>
</evidence>
<feature type="region of interest" description="Disordered" evidence="2">
    <location>
        <begin position="1533"/>
        <end position="1573"/>
    </location>
</feature>
<feature type="compositionally biased region" description="Low complexity" evidence="2">
    <location>
        <begin position="373"/>
        <end position="393"/>
    </location>
</feature>
<feature type="region of interest" description="Disordered" evidence="2">
    <location>
        <begin position="2053"/>
        <end position="2073"/>
    </location>
</feature>
<name>A0ABQ8US32_9EUKA</name>
<feature type="region of interest" description="Disordered" evidence="2">
    <location>
        <begin position="1913"/>
        <end position="1933"/>
    </location>
</feature>
<feature type="compositionally biased region" description="Low complexity" evidence="2">
    <location>
        <begin position="1951"/>
        <end position="1962"/>
    </location>
</feature>
<feature type="region of interest" description="Disordered" evidence="2">
    <location>
        <begin position="3125"/>
        <end position="3245"/>
    </location>
</feature>
<organism evidence="5 6">
    <name type="scientific">Paratrimastix pyriformis</name>
    <dbReference type="NCBI Taxonomy" id="342808"/>
    <lineage>
        <taxon>Eukaryota</taxon>
        <taxon>Metamonada</taxon>
        <taxon>Preaxostyla</taxon>
        <taxon>Paratrimastigidae</taxon>
        <taxon>Paratrimastix</taxon>
    </lineage>
</organism>
<feature type="region of interest" description="Disordered" evidence="2">
    <location>
        <begin position="114"/>
        <end position="467"/>
    </location>
</feature>
<feature type="compositionally biased region" description="Low complexity" evidence="2">
    <location>
        <begin position="2643"/>
        <end position="2652"/>
    </location>
</feature>
<evidence type="ECO:0000256" key="3">
    <source>
        <dbReference type="SAM" id="Phobius"/>
    </source>
</evidence>
<feature type="region of interest" description="Disordered" evidence="2">
    <location>
        <begin position="2402"/>
        <end position="2426"/>
    </location>
</feature>
<feature type="compositionally biased region" description="Basic and acidic residues" evidence="2">
    <location>
        <begin position="65"/>
        <end position="79"/>
    </location>
</feature>
<feature type="compositionally biased region" description="Low complexity" evidence="2">
    <location>
        <begin position="2214"/>
        <end position="2242"/>
    </location>
</feature>
<dbReference type="InterPro" id="IPR037185">
    <property type="entry name" value="EmrE-like"/>
</dbReference>
<feature type="coiled-coil region" evidence="1">
    <location>
        <begin position="656"/>
        <end position="683"/>
    </location>
</feature>
<keyword evidence="3" id="KW-0472">Membrane</keyword>
<protein>
    <submittedName>
        <fullName evidence="5">EamA family transporter</fullName>
    </submittedName>
</protein>
<feature type="compositionally biased region" description="Pro residues" evidence="2">
    <location>
        <begin position="173"/>
        <end position="186"/>
    </location>
</feature>
<dbReference type="Proteomes" id="UP001141327">
    <property type="component" value="Unassembled WGS sequence"/>
</dbReference>
<proteinExistence type="predicted"/>
<sequence length="3245" mass="344430">MGRIDPLENPLSAQFKVPPLTVPAQSPSSDLTLLLTTRHHGDSSPVSSPRQQTYLDYPPLATHPSHSDREDDPAPEHYFHMPPPVVGRSGSFQHTASSMPVLTPQRSAKALLLDTDEGDTIFGKELSPPSPREGEDDADLLKSVAFTSTVGGTSHPYPPESPSSDEDLKKNLPPLPGEGAGPPPPSRHQLAGSSQEGEQQVHHHHHHHHRSHSRQPMPEGPQGGVLDTPQGDAGGEAVRAQSRSRSRHHHHHHHHHRHRSSQDETPSLSVPISAPAGQRPSRTATVSASVPRHSSPLRLPPQSSSTASSNRGPRAATPPAARTVSPAPRPPLSARAASTGRGGRAPGAASSSVSPQRPRWSAGRASASVTGLPARSVSPFSSAASARPSPTRAGQAATGHGGVPTQPRPWEPRGGSLVTTPLSARSAGAPPGGRALSVGREVRPPSPRGRAVVAPPEPGNRRRVESERAARRLQMRLRTVAEAELLHRRGLRAHLAAALGGSAGTPAAQAQAESLRRVRDLGRSLTEVQTVLAKAREDEGRLVSGLDQARRVHQGRLERAQARVAAMQAQLATCQARAAQLQQAMEALDGQHQAALEAGQQQLDGLQPDRLQARRQVDQLADQEAARAEQHNRLWARRAMELEDGLAELQRLLDGQAACATALEEARRQLEEHDRQLEARLAARTAPAQEALALARAEVEAGEGALAGARRGQKEAADRAGRLSEELKAHMEAAGRLASEKLTITAKLARLQAQYGAELVHALREVRDAREGRTWDEHRKAHAARVTALQGEIVQLEGELRQREDEHSQMGAAFASLKLQEEAQRGADMEGLRRDHQSLLHMYATLCEGKEALFADAEAEEGRLVEAQLAIDLLRTQAAHVHQHRAALLAESAAQQEAIQKSLAALHGRAMAAESALKDRELQLAQSSAGLATLTQACPALRSLALRLAQAKRQRPPVPSSPPPAAPTGAAVAAIEAALTEKRAELTRLQEERGRRLEQLAIIRATLTRPSGTPEAAPAGAASAADDAALLDQLQGLQLALENERAGRECGPRVFPAEDRRCCVRASPGLAWIEKEIAAVQQNIARDEAVLQTWHLQPEVAPPDPRTPPSTHPTRSAHRPHAPPHPDHLPQLPSEGELARMQAEFAELCRAQAVNGPALLMLAGDHVLRSEEAIQARMQANETRDRLGRQKQRLAGLAMQREARLSVLDTWCQQAQARAEVQAQALAATRRQAQERLMAVKGALEAEERQFRQVEPQPQSSEVGPLEARPLARPMQYNQRARHQAKLQSDWKAQEKAEAEVSFLPKMMPLPRGPVTLAPLVHNPPSRRVESFEHFLETIRSRLAALRQQLDDENKVPVHDHDHAHAHCPFDRGLFHPWPALHVDRIIVGRGRAQEHAEAAVQEQLRQRELALHRAQAEAFVRDRVAAALTAIDRPGTGATPEQLERRFQEARRQQEAQLAQRKEAFQGLQRSLDAAQDELARGEQTLANIQRAIDESRQALVAHQQAESQALRDLEAARVGATDCQAALDRARNQAKTALQQERTRLETVRSPPPPPSPPRAAIPGSPHPGRVEREGALRVAQARVNTCRHSRLSPLRAALQAHAAEGREAETKAALALGKEAQRAAAVERQQAALEEALRVAQERHDQARAQLDEAPPTHTHTAPLDLLPIAGCPHMQELAEAQRVEGEAERLAEEGARNLEALEHFLEQRQASIEVPLGAALRQLRAEMGELRPREEALRKALQQAEAAQRAGRRRERQARQKALERALAKEVALQGEALEVIRAILAADGRPEQESLTVDELRGLLGLDMTSLLSLLSLPFTPPRLVAHPPPPGPAAFAGTVPPQPGQLPSPATMRLHYLLNGYLVGVAWAAWYFGAHPEPRRGPEEEPPSSGGRPPAEEDWAARLEEAVEGPAEEGAPPTEADAAPLGPPELEGLWSCWGLRAFAPSPNSPSGASSTSAPPPPPPPPPVPAAIITHPVGPDRFFGSHDWGLTCSLGLGWVGLGWGRVLPRVQYRRLLFLPDEGSPAAIAPLLRRTAAAFLRALFPAPPAAPAAPAQGPGSPGQPNALTTVPHLRPVTERLLGELRQEWAALGEGDELPDAALFACGPLAPAGSGGAPPPGSGHAASSPGAQRLHPGGLMPSPGTGRPPQWAQGTPPREERRAEPFEMPLGDPASTPLAAGGLGDDEAAPAAPAPSSPAVPVVTFPPTPTAPSSKTTTPTATTAPSMSKQQQRGPSSPRRSPPKRRQPGQWSPPPPPEPTLPQAPLPTTPRPLGATLGAAPRRAPAEPAPLAIDVGLLCTHPACLEELAGKPLRNVWALLKRAAGQQPSAAASPGAPAPSSASSAPDSPAGGGGAATDASALLARPMPAQTALRLGTLVTVWSLMRRGLLVWRRVATVPPGSTGGGSGGGAAGGPPIDQTNGPLTRLLRRAVPPDAPLATPSGTVPSLADLLPRTAAELPGGPGAPPRTVSAALGSADLFVFGGALWRPCVAMLGADWARIELWEVGTGTAPRKRLPDGGLIRLDQVAELTPAWHPMPLPSTSRSPHPLEAFALYYQVYWATHPQPAPAGAYFGLPAPLSPSALMLTTPPARLFPGGTAQALGEATATLPPHMSHALALTFSPTPTAVPGPMQPAPPASALPALLHSPRGPAPPPSSTGPTLAEPPALLFMPPLGLLWWHGLAALLAHIQPGEATLTPALADPTLPAPTPGGPALPGPLSFAPPPPAQPKGPDAALALIGRNLARHNPPHWVHPNYNAPTSPFFQLRYRVLSGDLLPLTQAAYSALMGSIARLEQEPPAASVAATPRSMPTAEWWNGDGENVNSCFGCATILIWASAFSVTRSMSEALGPFFGASLRYLIGGLLGILILGKKAVNVRHLPKKYLLVCGFWYVVNVLFTNLAVGFCANRSQSISISLINYLWPMINIVFSTFIIGSYPPQRWRWLLLIGGVTSAFWAEFLSNPTAYVLGVLAALTWPLYSNFNRRYAGATKEHGELKDAGVAVPFFITVSGGTLAIGAAIQAAMGLAPPLKWSFRAVCEVLFNALVATLLGSVLWDLAMRRGQLVFVSAFSFLAPLLATLAGSLYLGVPLTYTFVIGACLVVAGGVLSRLGVEGAPKVPPAVVKEATSPAPGMATPAADLDETERGERVPLVAVSSAPTPATLATPATPATPVSPTGSAVDAAPPSAAPAETGSSYQQGAPSAAAPSTVEAPPASGPPSASWHEEADATSRLPTRQPGDLSAP</sequence>
<feature type="compositionally biased region" description="Basic residues" evidence="2">
    <location>
        <begin position="242"/>
        <end position="259"/>
    </location>
</feature>
<evidence type="ECO:0000313" key="5">
    <source>
        <dbReference type="EMBL" id="KAJ4460532.1"/>
    </source>
</evidence>
<feature type="compositionally biased region" description="Low complexity" evidence="2">
    <location>
        <begin position="289"/>
        <end position="305"/>
    </location>
</feature>
<feature type="region of interest" description="Disordered" evidence="2">
    <location>
        <begin position="2116"/>
        <end position="2288"/>
    </location>
</feature>
<feature type="transmembrane region" description="Helical" evidence="3">
    <location>
        <begin position="2944"/>
        <end position="2961"/>
    </location>
</feature>
<dbReference type="Pfam" id="PF00892">
    <property type="entry name" value="EamA"/>
    <property type="match status" value="1"/>
</dbReference>
<feature type="compositionally biased region" description="Pro residues" evidence="2">
    <location>
        <begin position="2254"/>
        <end position="2273"/>
    </location>
</feature>
<feature type="compositionally biased region" description="Low complexity" evidence="2">
    <location>
        <begin position="1918"/>
        <end position="1930"/>
    </location>
</feature>
<feature type="region of interest" description="Disordered" evidence="2">
    <location>
        <begin position="2331"/>
        <end position="2360"/>
    </location>
</feature>
<keyword evidence="1" id="KW-0175">Coiled coil</keyword>
<feature type="compositionally biased region" description="Low complexity" evidence="2">
    <location>
        <begin position="313"/>
        <end position="339"/>
    </location>
</feature>
<keyword evidence="3" id="KW-0812">Transmembrane</keyword>
<feature type="compositionally biased region" description="Basic residues" evidence="2">
    <location>
        <begin position="202"/>
        <end position="213"/>
    </location>
</feature>
<feature type="compositionally biased region" description="Pro residues" evidence="2">
    <location>
        <begin position="2195"/>
        <end position="2213"/>
    </location>
</feature>
<dbReference type="PANTHER" id="PTHR24216">
    <property type="entry name" value="PAXILLIN-RELATED"/>
    <property type="match status" value="1"/>
</dbReference>
<feature type="compositionally biased region" description="Pro residues" evidence="2">
    <location>
        <begin position="1552"/>
        <end position="1562"/>
    </location>
</feature>
<feature type="region of interest" description="Disordered" evidence="2">
    <location>
        <begin position="2627"/>
        <end position="2664"/>
    </location>
</feature>
<feature type="compositionally biased region" description="Gly residues" evidence="2">
    <location>
        <begin position="2405"/>
        <end position="2416"/>
    </location>
</feature>
<keyword evidence="6" id="KW-1185">Reference proteome</keyword>
<dbReference type="SUPFAM" id="SSF103481">
    <property type="entry name" value="Multidrug resistance efflux transporter EmrE"/>
    <property type="match status" value="1"/>
</dbReference>
<feature type="transmembrane region" description="Helical" evidence="3">
    <location>
        <begin position="3034"/>
        <end position="3059"/>
    </location>
</feature>
<feature type="region of interest" description="Disordered" evidence="2">
    <location>
        <begin position="1"/>
        <end position="96"/>
    </location>
</feature>
<feature type="compositionally biased region" description="Pro residues" evidence="2">
    <location>
        <begin position="1963"/>
        <end position="1974"/>
    </location>
</feature>
<comment type="caution">
    <text evidence="5">The sequence shown here is derived from an EMBL/GenBank/DDBJ whole genome shotgun (WGS) entry which is preliminary data.</text>
</comment>
<evidence type="ECO:0000259" key="4">
    <source>
        <dbReference type="Pfam" id="PF00892"/>
    </source>
</evidence>
<feature type="region of interest" description="Disordered" evidence="2">
    <location>
        <begin position="1098"/>
        <end position="1133"/>
    </location>
</feature>
<dbReference type="PANTHER" id="PTHR24216:SF65">
    <property type="entry name" value="PAXILLIN-LIKE PROTEIN 1"/>
    <property type="match status" value="1"/>
</dbReference>
<feature type="compositionally biased region" description="Polar residues" evidence="2">
    <location>
        <begin position="44"/>
        <end position="54"/>
    </location>
</feature>
<feature type="region of interest" description="Disordered" evidence="2">
    <location>
        <begin position="1249"/>
        <end position="1270"/>
    </location>
</feature>
<feature type="compositionally biased region" description="Low complexity" evidence="2">
    <location>
        <begin position="2125"/>
        <end position="2134"/>
    </location>
</feature>
<dbReference type="EMBL" id="JAPMOS010000012">
    <property type="protein sequence ID" value="KAJ4460532.1"/>
    <property type="molecule type" value="Genomic_DNA"/>
</dbReference>
<reference evidence="5" key="1">
    <citation type="journal article" date="2022" name="bioRxiv">
        <title>Genomics of Preaxostyla Flagellates Illuminates Evolutionary Transitions and the Path Towards Mitochondrial Loss.</title>
        <authorList>
            <person name="Novak L.V.F."/>
            <person name="Treitli S.C."/>
            <person name="Pyrih J."/>
            <person name="Halakuc P."/>
            <person name="Pipaliya S.V."/>
            <person name="Vacek V."/>
            <person name="Brzon O."/>
            <person name="Soukal P."/>
            <person name="Eme L."/>
            <person name="Dacks J.B."/>
            <person name="Karnkowska A."/>
            <person name="Elias M."/>
            <person name="Hampl V."/>
        </authorList>
    </citation>
    <scope>NUCLEOTIDE SEQUENCE</scope>
    <source>
        <strain evidence="5">RCP-MX</strain>
    </source>
</reference>
<feature type="transmembrane region" description="Helical" evidence="3">
    <location>
        <begin position="2885"/>
        <end position="2907"/>
    </location>
</feature>
<feature type="compositionally biased region" description="Pro residues" evidence="2">
    <location>
        <begin position="1100"/>
        <end position="1111"/>
    </location>
</feature>
<feature type="coiled-coil region" evidence="1">
    <location>
        <begin position="1626"/>
        <end position="1653"/>
    </location>
</feature>
<feature type="region of interest" description="Disordered" evidence="2">
    <location>
        <begin position="1951"/>
        <end position="1978"/>
    </location>
</feature>
<evidence type="ECO:0000256" key="2">
    <source>
        <dbReference type="SAM" id="MobiDB-lite"/>
    </source>
</evidence>
<gene>
    <name evidence="5" type="ORF">PAPYR_3150</name>
</gene>
<evidence type="ECO:0000256" key="1">
    <source>
        <dbReference type="SAM" id="Coils"/>
    </source>
</evidence>
<dbReference type="InterPro" id="IPR000620">
    <property type="entry name" value="EamA_dom"/>
</dbReference>
<feature type="compositionally biased region" description="Pro residues" evidence="2">
    <location>
        <begin position="2708"/>
        <end position="2732"/>
    </location>
</feature>
<feature type="compositionally biased region" description="Low complexity" evidence="2">
    <location>
        <begin position="2331"/>
        <end position="2352"/>
    </location>
</feature>
<feature type="transmembrane region" description="Helical" evidence="3">
    <location>
        <begin position="2851"/>
        <end position="2873"/>
    </location>
</feature>
<feature type="transmembrane region" description="Helical" evidence="3">
    <location>
        <begin position="2919"/>
        <end position="2937"/>
    </location>
</feature>
<feature type="compositionally biased region" description="Low complexity" evidence="2">
    <location>
        <begin position="3213"/>
        <end position="3223"/>
    </location>
</feature>
<feature type="compositionally biased region" description="Pro residues" evidence="2">
    <location>
        <begin position="2629"/>
        <end position="2642"/>
    </location>
</feature>
<feature type="transmembrane region" description="Helical" evidence="3">
    <location>
        <begin position="3005"/>
        <end position="3028"/>
    </location>
</feature>
<feature type="compositionally biased region" description="Low complexity" evidence="2">
    <location>
        <begin position="3155"/>
        <end position="3192"/>
    </location>
</feature>